<evidence type="ECO:0000313" key="1">
    <source>
        <dbReference type="EMBL" id="KAE9385844.1"/>
    </source>
</evidence>
<keyword evidence="2" id="KW-1185">Reference proteome</keyword>
<dbReference type="EMBL" id="ML769939">
    <property type="protein sequence ID" value="KAE9385844.1"/>
    <property type="molecule type" value="Genomic_DNA"/>
</dbReference>
<sequence>MPRTRHSLRNTSSTFSLKAFRISTSNTIKPINIVTLSSHPPNRHDVSRLPLVEQGLEGWPAPQSFVHDCDVTYRGRRYRIFFQRHLYLPFNPTLGIHGTLIIMSVGKKNVNNVVNSRTGDSRRVYHVARRFAPYLIRFQEHGRRLKPLIDL</sequence>
<accession>A0A6A4GKT8</accession>
<organism evidence="1 2">
    <name type="scientific">Gymnopus androsaceus JB14</name>
    <dbReference type="NCBI Taxonomy" id="1447944"/>
    <lineage>
        <taxon>Eukaryota</taxon>
        <taxon>Fungi</taxon>
        <taxon>Dikarya</taxon>
        <taxon>Basidiomycota</taxon>
        <taxon>Agaricomycotina</taxon>
        <taxon>Agaricomycetes</taxon>
        <taxon>Agaricomycetidae</taxon>
        <taxon>Agaricales</taxon>
        <taxon>Marasmiineae</taxon>
        <taxon>Omphalotaceae</taxon>
        <taxon>Gymnopus</taxon>
    </lineage>
</organism>
<dbReference type="Proteomes" id="UP000799118">
    <property type="component" value="Unassembled WGS sequence"/>
</dbReference>
<evidence type="ECO:0000313" key="2">
    <source>
        <dbReference type="Proteomes" id="UP000799118"/>
    </source>
</evidence>
<dbReference type="OrthoDB" id="2916406at2759"/>
<proteinExistence type="predicted"/>
<gene>
    <name evidence="1" type="ORF">BT96DRAFT_565200</name>
</gene>
<protein>
    <submittedName>
        <fullName evidence="1">Uncharacterized protein</fullName>
    </submittedName>
</protein>
<reference evidence="1" key="1">
    <citation type="journal article" date="2019" name="Environ. Microbiol.">
        <title>Fungal ecological strategies reflected in gene transcription - a case study of two litter decomposers.</title>
        <authorList>
            <person name="Barbi F."/>
            <person name="Kohler A."/>
            <person name="Barry K."/>
            <person name="Baskaran P."/>
            <person name="Daum C."/>
            <person name="Fauchery L."/>
            <person name="Ihrmark K."/>
            <person name="Kuo A."/>
            <person name="LaButti K."/>
            <person name="Lipzen A."/>
            <person name="Morin E."/>
            <person name="Grigoriev I.V."/>
            <person name="Henrissat B."/>
            <person name="Lindahl B."/>
            <person name="Martin F."/>
        </authorList>
    </citation>
    <scope>NUCLEOTIDE SEQUENCE</scope>
    <source>
        <strain evidence="1">JB14</strain>
    </source>
</reference>
<name>A0A6A4GKT8_9AGAR</name>
<dbReference type="AlphaFoldDB" id="A0A6A4GKT8"/>